<dbReference type="AlphaFoldDB" id="A0A511N4N8"/>
<dbReference type="InterPro" id="IPR036388">
    <property type="entry name" value="WH-like_DNA-bd_sf"/>
</dbReference>
<dbReference type="PANTHER" id="PTHR33164:SF99">
    <property type="entry name" value="MARR FAMILY REGULATORY PROTEIN"/>
    <property type="match status" value="1"/>
</dbReference>
<dbReference type="InterPro" id="IPR039422">
    <property type="entry name" value="MarR/SlyA-like"/>
</dbReference>
<accession>A0A511N4N8</accession>
<dbReference type="Proteomes" id="UP000321306">
    <property type="component" value="Unassembled WGS sequence"/>
</dbReference>
<dbReference type="GO" id="GO:0006950">
    <property type="term" value="P:response to stress"/>
    <property type="evidence" value="ECO:0007669"/>
    <property type="project" value="TreeGrafter"/>
</dbReference>
<protein>
    <recommendedName>
        <fullName evidence="1">HTH marR-type domain-containing protein</fullName>
    </recommendedName>
</protein>
<name>A0A511N4N8_DEIC1</name>
<dbReference type="InterPro" id="IPR000835">
    <property type="entry name" value="HTH_MarR-typ"/>
</dbReference>
<evidence type="ECO:0000313" key="3">
    <source>
        <dbReference type="Proteomes" id="UP000321306"/>
    </source>
</evidence>
<dbReference type="PANTHER" id="PTHR33164">
    <property type="entry name" value="TRANSCRIPTIONAL REGULATOR, MARR FAMILY"/>
    <property type="match status" value="1"/>
</dbReference>
<keyword evidence="3" id="KW-1185">Reference proteome</keyword>
<dbReference type="InterPro" id="IPR036390">
    <property type="entry name" value="WH_DNA-bd_sf"/>
</dbReference>
<dbReference type="RefSeq" id="WP_146886391.1">
    <property type="nucleotide sequence ID" value="NZ_BJXB01000015.1"/>
</dbReference>
<dbReference type="PROSITE" id="PS50995">
    <property type="entry name" value="HTH_MARR_2"/>
    <property type="match status" value="1"/>
</dbReference>
<sequence length="173" mass="19149">MTQLPPSDDPLKALDQTLLQLLTALEVVLIARPLATVLGEEEEVTGAQLRTLRFLDSVEFALVGDIAAGLGISYPAATKAVDRLCDRGLAERYRDAMDARRIQVSLTARGKSVLQEVQSERTRYLQGIFEQLPQSPAEMNSQLSLLLREIIRDPDVLDAIRRQSGQVRTDGHI</sequence>
<dbReference type="EMBL" id="BJXB01000015">
    <property type="protein sequence ID" value="GEM47829.1"/>
    <property type="molecule type" value="Genomic_DNA"/>
</dbReference>
<comment type="caution">
    <text evidence="2">The sequence shown here is derived from an EMBL/GenBank/DDBJ whole genome shotgun (WGS) entry which is preliminary data.</text>
</comment>
<evidence type="ECO:0000313" key="2">
    <source>
        <dbReference type="EMBL" id="GEM47829.1"/>
    </source>
</evidence>
<evidence type="ECO:0000259" key="1">
    <source>
        <dbReference type="PROSITE" id="PS50995"/>
    </source>
</evidence>
<reference evidence="2 3" key="1">
    <citation type="submission" date="2019-07" db="EMBL/GenBank/DDBJ databases">
        <title>Whole genome shotgun sequence of Deinococcus cellulosilyticus NBRC 106333.</title>
        <authorList>
            <person name="Hosoyama A."/>
            <person name="Uohara A."/>
            <person name="Ohji S."/>
            <person name="Ichikawa N."/>
        </authorList>
    </citation>
    <scope>NUCLEOTIDE SEQUENCE [LARGE SCALE GENOMIC DNA]</scope>
    <source>
        <strain evidence="2 3">NBRC 106333</strain>
    </source>
</reference>
<feature type="domain" description="HTH marR-type" evidence="1">
    <location>
        <begin position="11"/>
        <end position="152"/>
    </location>
</feature>
<dbReference type="SMART" id="SM00347">
    <property type="entry name" value="HTH_MARR"/>
    <property type="match status" value="1"/>
</dbReference>
<dbReference type="Pfam" id="PF12802">
    <property type="entry name" value="MarR_2"/>
    <property type="match status" value="1"/>
</dbReference>
<proteinExistence type="predicted"/>
<dbReference type="GO" id="GO:0003700">
    <property type="term" value="F:DNA-binding transcription factor activity"/>
    <property type="evidence" value="ECO:0007669"/>
    <property type="project" value="InterPro"/>
</dbReference>
<organism evidence="2 3">
    <name type="scientific">Deinococcus cellulosilyticus (strain DSM 18568 / NBRC 106333 / KACC 11606 / 5516J-15)</name>
    <dbReference type="NCBI Taxonomy" id="1223518"/>
    <lineage>
        <taxon>Bacteria</taxon>
        <taxon>Thermotogati</taxon>
        <taxon>Deinococcota</taxon>
        <taxon>Deinococci</taxon>
        <taxon>Deinococcales</taxon>
        <taxon>Deinococcaceae</taxon>
        <taxon>Deinococcus</taxon>
    </lineage>
</organism>
<gene>
    <name evidence="2" type="ORF">DC3_34640</name>
</gene>
<dbReference type="Gene3D" id="1.10.10.10">
    <property type="entry name" value="Winged helix-like DNA-binding domain superfamily/Winged helix DNA-binding domain"/>
    <property type="match status" value="1"/>
</dbReference>
<dbReference type="SUPFAM" id="SSF46785">
    <property type="entry name" value="Winged helix' DNA-binding domain"/>
    <property type="match status" value="1"/>
</dbReference>
<dbReference type="OrthoDB" id="188700at2"/>